<dbReference type="GO" id="GO:0006355">
    <property type="term" value="P:regulation of DNA-templated transcription"/>
    <property type="evidence" value="ECO:0007669"/>
    <property type="project" value="InterPro"/>
</dbReference>
<dbReference type="GO" id="GO:0043565">
    <property type="term" value="F:sequence-specific DNA binding"/>
    <property type="evidence" value="ECO:0007669"/>
    <property type="project" value="InterPro"/>
</dbReference>
<comment type="similarity">
    <text evidence="1">Belongs to the transcriptional regulatory Fis family.</text>
</comment>
<dbReference type="Proteomes" id="UP000003704">
    <property type="component" value="Unassembled WGS sequence"/>
</dbReference>
<dbReference type="STRING" id="1172194.WQQ_00380"/>
<proteinExistence type="inferred from homology"/>
<evidence type="ECO:0000313" key="6">
    <source>
        <dbReference type="EMBL" id="EIT70088.1"/>
    </source>
</evidence>
<evidence type="ECO:0000256" key="1">
    <source>
        <dbReference type="ARBA" id="ARBA00008559"/>
    </source>
</evidence>
<reference evidence="5 7" key="1">
    <citation type="journal article" date="2012" name="J. Bacteriol.">
        <title>Genome Sequence of n-Alkane-Degrading Hydrocarboniphaga effusa Strain AP103T (ATCC BAA-332T).</title>
        <authorList>
            <person name="Chang H.K."/>
            <person name="Zylstra G.J."/>
            <person name="Chae J.C."/>
        </authorList>
    </citation>
    <scope>NUCLEOTIDE SEQUENCE [LARGE SCALE GENOMIC DNA]</scope>
    <source>
        <strain evidence="5 7">AP103</strain>
    </source>
</reference>
<evidence type="ECO:0000313" key="5">
    <source>
        <dbReference type="EMBL" id="EIT69901.1"/>
    </source>
</evidence>
<dbReference type="PRINTS" id="PR01590">
    <property type="entry name" value="HTHFIS"/>
</dbReference>
<dbReference type="InterPro" id="IPR005412">
    <property type="entry name" value="Fis_DNA-bd"/>
</dbReference>
<evidence type="ECO:0000313" key="7">
    <source>
        <dbReference type="Proteomes" id="UP000003704"/>
    </source>
</evidence>
<sequence>MDDYFSSLNGHAPAELYEMILGQIEPPLLRATLRYCDHNQSRAAEMLGLNRATLRKKLRQHRITAKPEH</sequence>
<dbReference type="EMBL" id="AKGD01000001">
    <property type="protein sequence ID" value="EIT70088.1"/>
    <property type="molecule type" value="Genomic_DNA"/>
</dbReference>
<keyword evidence="2" id="KW-0238">DNA-binding</keyword>
<evidence type="ECO:0000256" key="2">
    <source>
        <dbReference type="ARBA" id="ARBA00023125"/>
    </source>
</evidence>
<dbReference type="Gene3D" id="1.10.10.60">
    <property type="entry name" value="Homeodomain-like"/>
    <property type="match status" value="1"/>
</dbReference>
<evidence type="ECO:0000256" key="3">
    <source>
        <dbReference type="ARBA" id="ARBA00029540"/>
    </source>
</evidence>
<evidence type="ECO:0000259" key="4">
    <source>
        <dbReference type="Pfam" id="PF02954"/>
    </source>
</evidence>
<dbReference type="InterPro" id="IPR050207">
    <property type="entry name" value="Trans_regulatory_Fis"/>
</dbReference>
<comment type="caution">
    <text evidence="5">The sequence shown here is derived from an EMBL/GenBank/DDBJ whole genome shotgun (WGS) entry which is preliminary data.</text>
</comment>
<dbReference type="PIRSF" id="PIRSF002097">
    <property type="entry name" value="DNA-binding_Fis"/>
    <property type="match status" value="1"/>
</dbReference>
<dbReference type="EMBL" id="AKGD01000001">
    <property type="protein sequence ID" value="EIT69901.1"/>
    <property type="molecule type" value="Genomic_DNA"/>
</dbReference>
<dbReference type="PANTHER" id="PTHR47918">
    <property type="entry name" value="DNA-BINDING PROTEIN FIS"/>
    <property type="match status" value="1"/>
</dbReference>
<feature type="domain" description="DNA binding HTH" evidence="4">
    <location>
        <begin position="21"/>
        <end position="60"/>
    </location>
</feature>
<gene>
    <name evidence="5" type="ORF">WQQ_00380</name>
    <name evidence="6" type="ORF">WQQ_02250</name>
</gene>
<dbReference type="InterPro" id="IPR009057">
    <property type="entry name" value="Homeodomain-like_sf"/>
</dbReference>
<reference evidence="5" key="2">
    <citation type="submission" date="2012-05" db="EMBL/GenBank/DDBJ databases">
        <authorList>
            <person name="Park J.-H."/>
            <person name="Zylstra G.J."/>
            <person name="Chae J.-C."/>
        </authorList>
    </citation>
    <scope>NUCLEOTIDE SEQUENCE</scope>
    <source>
        <strain evidence="5">AP103</strain>
    </source>
</reference>
<dbReference type="SUPFAM" id="SSF46689">
    <property type="entry name" value="Homeodomain-like"/>
    <property type="match status" value="1"/>
</dbReference>
<dbReference type="PANTHER" id="PTHR47918:SF1">
    <property type="entry name" value="DNA-BINDING PROTEIN FIS"/>
    <property type="match status" value="1"/>
</dbReference>
<dbReference type="Pfam" id="PF02954">
    <property type="entry name" value="HTH_8"/>
    <property type="match status" value="1"/>
</dbReference>
<organism evidence="5 7">
    <name type="scientific">Hydrocarboniphaga effusa AP103</name>
    <dbReference type="NCBI Taxonomy" id="1172194"/>
    <lineage>
        <taxon>Bacteria</taxon>
        <taxon>Pseudomonadati</taxon>
        <taxon>Pseudomonadota</taxon>
        <taxon>Gammaproteobacteria</taxon>
        <taxon>Nevskiales</taxon>
        <taxon>Nevskiaceae</taxon>
        <taxon>Hydrocarboniphaga</taxon>
    </lineage>
</organism>
<accession>I8I245</accession>
<keyword evidence="7" id="KW-1185">Reference proteome</keyword>
<name>I8I245_9GAMM</name>
<protein>
    <recommendedName>
        <fullName evidence="3">Putative Fis-like DNA-binding protein</fullName>
    </recommendedName>
</protein>
<dbReference type="PATRIC" id="fig|1172194.4.peg.214"/>
<dbReference type="AlphaFoldDB" id="I8I245"/>
<dbReference type="InterPro" id="IPR002197">
    <property type="entry name" value="HTH_Fis"/>
</dbReference>